<evidence type="ECO:0000313" key="2">
    <source>
        <dbReference type="EMBL" id="QDU32702.1"/>
    </source>
</evidence>
<evidence type="ECO:0000313" key="3">
    <source>
        <dbReference type="Proteomes" id="UP000317369"/>
    </source>
</evidence>
<feature type="chain" id="PRO_5021922486" description="PEP-CTERM sorting domain-containing protein" evidence="1">
    <location>
        <begin position="28"/>
        <end position="252"/>
    </location>
</feature>
<feature type="signal peptide" evidence="1">
    <location>
        <begin position="1"/>
        <end position="27"/>
    </location>
</feature>
<dbReference type="RefSeq" id="WP_145074686.1">
    <property type="nucleotide sequence ID" value="NZ_CP036425.1"/>
</dbReference>
<name>A0A517YR56_9BACT</name>
<dbReference type="EMBL" id="CP036425">
    <property type="protein sequence ID" value="QDU32702.1"/>
    <property type="molecule type" value="Genomic_DNA"/>
</dbReference>
<evidence type="ECO:0008006" key="4">
    <source>
        <dbReference type="Google" id="ProtNLM"/>
    </source>
</evidence>
<dbReference type="KEGG" id="pcor:KS4_07360"/>
<organism evidence="2 3">
    <name type="scientific">Poriferisphaera corsica</name>
    <dbReference type="NCBI Taxonomy" id="2528020"/>
    <lineage>
        <taxon>Bacteria</taxon>
        <taxon>Pseudomonadati</taxon>
        <taxon>Planctomycetota</taxon>
        <taxon>Phycisphaerae</taxon>
        <taxon>Phycisphaerales</taxon>
        <taxon>Phycisphaeraceae</taxon>
        <taxon>Poriferisphaera</taxon>
    </lineage>
</organism>
<dbReference type="AlphaFoldDB" id="A0A517YR56"/>
<keyword evidence="3" id="KW-1185">Reference proteome</keyword>
<accession>A0A517YR56</accession>
<evidence type="ECO:0000256" key="1">
    <source>
        <dbReference type="SAM" id="SignalP"/>
    </source>
</evidence>
<reference evidence="2 3" key="1">
    <citation type="submission" date="2019-02" db="EMBL/GenBank/DDBJ databases">
        <title>Deep-cultivation of Planctomycetes and their phenomic and genomic characterization uncovers novel biology.</title>
        <authorList>
            <person name="Wiegand S."/>
            <person name="Jogler M."/>
            <person name="Boedeker C."/>
            <person name="Pinto D."/>
            <person name="Vollmers J."/>
            <person name="Rivas-Marin E."/>
            <person name="Kohn T."/>
            <person name="Peeters S.H."/>
            <person name="Heuer A."/>
            <person name="Rast P."/>
            <person name="Oberbeckmann S."/>
            <person name="Bunk B."/>
            <person name="Jeske O."/>
            <person name="Meyerdierks A."/>
            <person name="Storesund J.E."/>
            <person name="Kallscheuer N."/>
            <person name="Luecker S."/>
            <person name="Lage O.M."/>
            <person name="Pohl T."/>
            <person name="Merkel B.J."/>
            <person name="Hornburger P."/>
            <person name="Mueller R.-W."/>
            <person name="Bruemmer F."/>
            <person name="Labrenz M."/>
            <person name="Spormann A.M."/>
            <person name="Op den Camp H."/>
            <person name="Overmann J."/>
            <person name="Amann R."/>
            <person name="Jetten M.S.M."/>
            <person name="Mascher T."/>
            <person name="Medema M.H."/>
            <person name="Devos D.P."/>
            <person name="Kaster A.-K."/>
            <person name="Ovreas L."/>
            <person name="Rohde M."/>
            <person name="Galperin M.Y."/>
            <person name="Jogler C."/>
        </authorList>
    </citation>
    <scope>NUCLEOTIDE SEQUENCE [LARGE SCALE GENOMIC DNA]</scope>
    <source>
        <strain evidence="2 3">KS4</strain>
    </source>
</reference>
<proteinExistence type="predicted"/>
<protein>
    <recommendedName>
        <fullName evidence="4">PEP-CTERM sorting domain-containing protein</fullName>
    </recommendedName>
</protein>
<gene>
    <name evidence="2" type="ORF">KS4_07360</name>
</gene>
<dbReference type="Proteomes" id="UP000317369">
    <property type="component" value="Chromosome"/>
</dbReference>
<keyword evidence="1" id="KW-0732">Signal</keyword>
<sequence length="252" mass="27802" precursor="true">MKSLRMIKKSIAALVMCMCFSVPNLTADIAFSENDFKDGSFIVSPTITSFPKEPDSSFSVTSSRFTSQNQGNFIIQQFQLNYAPNDFNAVMQPLFLTDFFYDPQTHDPIQSLAAKIHVFPVVNNPPSVTVAFARLFIHQNNKIFRAVIDSFTTDDLAQNLSRSGMTAENFTEISNGSILLDSHPDFNNGQMQFGFGIAVTNTTLDSGINHLIFTAIDDFTVRIKSAPIPEPASASLLVLATLTLLCRPRTLA</sequence>